<keyword evidence="3" id="KW-1185">Reference proteome</keyword>
<proteinExistence type="predicted"/>
<organism evidence="2 3">
    <name type="scientific">Corynebacterium deserti GIMN1.010</name>
    <dbReference type="NCBI Taxonomy" id="931089"/>
    <lineage>
        <taxon>Bacteria</taxon>
        <taxon>Bacillati</taxon>
        <taxon>Actinomycetota</taxon>
        <taxon>Actinomycetes</taxon>
        <taxon>Mycobacteriales</taxon>
        <taxon>Corynebacteriaceae</taxon>
        <taxon>Corynebacterium</taxon>
    </lineage>
</organism>
<evidence type="ECO:0000313" key="3">
    <source>
        <dbReference type="Proteomes" id="UP000068067"/>
    </source>
</evidence>
<feature type="region of interest" description="Disordered" evidence="1">
    <location>
        <begin position="1"/>
        <end position="24"/>
    </location>
</feature>
<gene>
    <name evidence="2" type="ORF">CDES_01740</name>
</gene>
<evidence type="ECO:0000313" key="2">
    <source>
        <dbReference type="EMBL" id="ALC04815.1"/>
    </source>
</evidence>
<dbReference type="AlphaFoldDB" id="A0A0M4CE72"/>
<dbReference type="Proteomes" id="UP000068067">
    <property type="component" value="Chromosome"/>
</dbReference>
<sequence>MVPLLVHGDPPDRGSPRSGGDGPADVEVAIKTVQFSPLRRGWSWVFSGSLSPAFVLPAQAGMVPVNAFRL</sequence>
<dbReference type="PATRIC" id="fig|931089.4.peg.352"/>
<dbReference type="KEGG" id="cdx:CDES_01740"/>
<accession>A0A0M4CE72</accession>
<evidence type="ECO:0000256" key="1">
    <source>
        <dbReference type="SAM" id="MobiDB-lite"/>
    </source>
</evidence>
<protein>
    <submittedName>
        <fullName evidence="2">Uncharacterized protein</fullName>
    </submittedName>
</protein>
<name>A0A0M4CE72_9CORY</name>
<dbReference type="EMBL" id="CP009220">
    <property type="protein sequence ID" value="ALC04815.1"/>
    <property type="molecule type" value="Genomic_DNA"/>
</dbReference>
<reference evidence="2 3" key="1">
    <citation type="submission" date="2014-08" db="EMBL/GenBank/DDBJ databases">
        <title>Complete genome sequence of Corynebacterium deserti GIMN1.010 (=DSM 45689), isolated from desert sand in western China.</title>
        <authorList>
            <person name="Ruckert C."/>
            <person name="Albersmeier A."/>
            <person name="Kalinowski J."/>
        </authorList>
    </citation>
    <scope>NUCLEOTIDE SEQUENCE [LARGE SCALE GENOMIC DNA]</scope>
    <source>
        <strain evidence="2 3">GIMN1.010</strain>
    </source>
</reference>